<proteinExistence type="predicted"/>
<evidence type="ECO:0000313" key="2">
    <source>
        <dbReference type="EMBL" id="TYK64292.1"/>
    </source>
</evidence>
<keyword evidence="3" id="KW-1185">Reference proteome</keyword>
<keyword evidence="1" id="KW-0812">Transmembrane</keyword>
<keyword evidence="1" id="KW-1133">Transmembrane helix</keyword>
<organism evidence="2 3">
    <name type="scientific">Colwellia echini</name>
    <dbReference type="NCBI Taxonomy" id="1982103"/>
    <lineage>
        <taxon>Bacteria</taxon>
        <taxon>Pseudomonadati</taxon>
        <taxon>Pseudomonadota</taxon>
        <taxon>Gammaproteobacteria</taxon>
        <taxon>Alteromonadales</taxon>
        <taxon>Colwelliaceae</taxon>
        <taxon>Colwellia</taxon>
    </lineage>
</organism>
<keyword evidence="1" id="KW-0472">Membrane</keyword>
<evidence type="ECO:0008006" key="4">
    <source>
        <dbReference type="Google" id="ProtNLM"/>
    </source>
</evidence>
<comment type="caution">
    <text evidence="2">The sequence shown here is derived from an EMBL/GenBank/DDBJ whole genome shotgun (WGS) entry which is preliminary data.</text>
</comment>
<dbReference type="EMBL" id="PJAI02000031">
    <property type="protein sequence ID" value="TYK64292.1"/>
    <property type="molecule type" value="Genomic_DNA"/>
</dbReference>
<gene>
    <name evidence="2" type="ORF">CWS31_016335</name>
</gene>
<dbReference type="RefSeq" id="WP_101344260.1">
    <property type="nucleotide sequence ID" value="NZ_PJAI02000031.1"/>
</dbReference>
<accession>A0ABY3MSW3</accession>
<evidence type="ECO:0000313" key="3">
    <source>
        <dbReference type="Proteomes" id="UP000815846"/>
    </source>
</evidence>
<evidence type="ECO:0000256" key="1">
    <source>
        <dbReference type="SAM" id="Phobius"/>
    </source>
</evidence>
<reference evidence="2 3" key="1">
    <citation type="submission" date="2019-08" db="EMBL/GenBank/DDBJ databases">
        <title>Microbe sample from Colwellia echini.</title>
        <authorList>
            <person name="Christiansen L."/>
            <person name="Pathiraja D."/>
            <person name="Schultz-Johansen M."/>
            <person name="Choi I.-G."/>
            <person name="Stougaard P."/>
        </authorList>
    </citation>
    <scope>NUCLEOTIDE SEQUENCE [LARGE SCALE GENOMIC DNA]</scope>
    <source>
        <strain evidence="2 3">A3</strain>
    </source>
</reference>
<dbReference type="Proteomes" id="UP000815846">
    <property type="component" value="Unassembled WGS sequence"/>
</dbReference>
<sequence>MEPVEFIVNNFYKISGAILTLCVPAFFAYRHTVKVRLADKKQEFSDSVFAALGDLCNKSHYWDKNSFNILRNSISDIEIYATKLTANLGVFDSYTLHKAVNNYRKHTYYTWEDQAGWTFFQKNKWLHKSPKSKINKSISQLLKCAK</sequence>
<protein>
    <recommendedName>
        <fullName evidence="4">DUF4760 domain-containing protein</fullName>
    </recommendedName>
</protein>
<feature type="transmembrane region" description="Helical" evidence="1">
    <location>
        <begin position="12"/>
        <end position="29"/>
    </location>
</feature>
<name>A0ABY3MSW3_9GAMM</name>